<organism evidence="2 3">
    <name type="scientific">Eptatretus burgeri</name>
    <name type="common">Inshore hagfish</name>
    <dbReference type="NCBI Taxonomy" id="7764"/>
    <lineage>
        <taxon>Eukaryota</taxon>
        <taxon>Metazoa</taxon>
        <taxon>Chordata</taxon>
        <taxon>Craniata</taxon>
        <taxon>Vertebrata</taxon>
        <taxon>Cyclostomata</taxon>
        <taxon>Myxini</taxon>
        <taxon>Myxiniformes</taxon>
        <taxon>Myxinidae</taxon>
        <taxon>Eptatretinae</taxon>
        <taxon>Eptatretus</taxon>
    </lineage>
</organism>
<dbReference type="Proteomes" id="UP000694388">
    <property type="component" value="Unplaced"/>
</dbReference>
<accession>A0A8C4R9T9</accession>
<reference evidence="2" key="1">
    <citation type="submission" date="2025-08" db="UniProtKB">
        <authorList>
            <consortium name="Ensembl"/>
        </authorList>
    </citation>
    <scope>IDENTIFICATION</scope>
</reference>
<protein>
    <recommendedName>
        <fullName evidence="4">Secreted protein</fullName>
    </recommendedName>
</protein>
<dbReference type="AlphaFoldDB" id="A0A8C4R9T9"/>
<proteinExistence type="predicted"/>
<dbReference type="Ensembl" id="ENSEBUT00000026927.1">
    <property type="protein sequence ID" value="ENSEBUP00000026351.1"/>
    <property type="gene ID" value="ENSEBUG00000016224.1"/>
</dbReference>
<reference evidence="2" key="2">
    <citation type="submission" date="2025-09" db="UniProtKB">
        <authorList>
            <consortium name="Ensembl"/>
        </authorList>
    </citation>
    <scope>IDENTIFICATION</scope>
</reference>
<sequence>MCMHSGLFAFTGTRTMKSIFLLSICGVLCACTVAAPRSRQPASKVWELMPTSLDSVRSDVGLRTNKSTERSDDERDTSVLLSAWEDQEAPGGDHILGLRKGDLFLRGFQHGSHHRIGGSRHSHPSSPFHGTFNMDESACSGIEERSCISNAECKGCFGFFKCSSFHKRCAYKGVSRKIGTFLQSSNSPY</sequence>
<keyword evidence="1" id="KW-0732">Signal</keyword>
<feature type="chain" id="PRO_5034164300" description="Secreted protein" evidence="1">
    <location>
        <begin position="35"/>
        <end position="189"/>
    </location>
</feature>
<feature type="signal peptide" evidence="1">
    <location>
        <begin position="1"/>
        <end position="34"/>
    </location>
</feature>
<keyword evidence="3" id="KW-1185">Reference proteome</keyword>
<evidence type="ECO:0000313" key="2">
    <source>
        <dbReference type="Ensembl" id="ENSEBUP00000026351.1"/>
    </source>
</evidence>
<name>A0A8C4R9T9_EPTBU</name>
<evidence type="ECO:0000313" key="3">
    <source>
        <dbReference type="Proteomes" id="UP000694388"/>
    </source>
</evidence>
<evidence type="ECO:0000256" key="1">
    <source>
        <dbReference type="SAM" id="SignalP"/>
    </source>
</evidence>
<evidence type="ECO:0008006" key="4">
    <source>
        <dbReference type="Google" id="ProtNLM"/>
    </source>
</evidence>